<feature type="compositionally biased region" description="Basic residues" evidence="1">
    <location>
        <begin position="1"/>
        <end position="12"/>
    </location>
</feature>
<name>A0A6J4P193_9ACTN</name>
<reference evidence="2" key="1">
    <citation type="submission" date="2020-02" db="EMBL/GenBank/DDBJ databases">
        <authorList>
            <person name="Meier V. D."/>
        </authorList>
    </citation>
    <scope>NUCLEOTIDE SEQUENCE</scope>
    <source>
        <strain evidence="2">AVDCRST_MAG06</strain>
    </source>
</reference>
<organism evidence="2">
    <name type="scientific">uncultured Nocardioides sp</name>
    <dbReference type="NCBI Taxonomy" id="198441"/>
    <lineage>
        <taxon>Bacteria</taxon>
        <taxon>Bacillati</taxon>
        <taxon>Actinomycetota</taxon>
        <taxon>Actinomycetes</taxon>
        <taxon>Propionibacteriales</taxon>
        <taxon>Nocardioidaceae</taxon>
        <taxon>Nocardioides</taxon>
        <taxon>environmental samples</taxon>
    </lineage>
</organism>
<dbReference type="EMBL" id="CADCUP010000147">
    <property type="protein sequence ID" value="CAA9400890.1"/>
    <property type="molecule type" value="Genomic_DNA"/>
</dbReference>
<gene>
    <name evidence="2" type="ORF">AVDCRST_MAG06-2169</name>
</gene>
<sequence length="32" mass="3529">DRRAHRAGRPRRAACTGRPPPGGARGPRPRRL</sequence>
<feature type="region of interest" description="Disordered" evidence="1">
    <location>
        <begin position="1"/>
        <end position="32"/>
    </location>
</feature>
<protein>
    <submittedName>
        <fullName evidence="2">Uncharacterized protein</fullName>
    </submittedName>
</protein>
<feature type="non-terminal residue" evidence="2">
    <location>
        <position position="32"/>
    </location>
</feature>
<evidence type="ECO:0000256" key="1">
    <source>
        <dbReference type="SAM" id="MobiDB-lite"/>
    </source>
</evidence>
<feature type="non-terminal residue" evidence="2">
    <location>
        <position position="1"/>
    </location>
</feature>
<dbReference type="AlphaFoldDB" id="A0A6J4P193"/>
<evidence type="ECO:0000313" key="2">
    <source>
        <dbReference type="EMBL" id="CAA9400890.1"/>
    </source>
</evidence>
<accession>A0A6J4P193</accession>
<proteinExistence type="predicted"/>